<organism evidence="3 4">
    <name type="scientific">Marihabitans asiaticum</name>
    <dbReference type="NCBI Taxonomy" id="415218"/>
    <lineage>
        <taxon>Bacteria</taxon>
        <taxon>Bacillati</taxon>
        <taxon>Actinomycetota</taxon>
        <taxon>Actinomycetes</taxon>
        <taxon>Micrococcales</taxon>
        <taxon>Intrasporangiaceae</taxon>
        <taxon>Marihabitans</taxon>
    </lineage>
</organism>
<keyword evidence="4" id="KW-1185">Reference proteome</keyword>
<accession>A0A560WAC3</accession>
<reference evidence="3 4" key="1">
    <citation type="submission" date="2019-06" db="EMBL/GenBank/DDBJ databases">
        <title>Sequencing the genomes of 1000 actinobacteria strains.</title>
        <authorList>
            <person name="Klenk H.-P."/>
        </authorList>
    </citation>
    <scope>NUCLEOTIDE SEQUENCE [LARGE SCALE GENOMIC DNA]</scope>
    <source>
        <strain evidence="3 4">DSM 18935</strain>
    </source>
</reference>
<evidence type="ECO:0000256" key="1">
    <source>
        <dbReference type="SAM" id="MobiDB-lite"/>
    </source>
</evidence>
<dbReference type="AlphaFoldDB" id="A0A560WAC3"/>
<feature type="transmembrane region" description="Helical" evidence="2">
    <location>
        <begin position="26"/>
        <end position="47"/>
    </location>
</feature>
<dbReference type="EMBL" id="VIUW01000003">
    <property type="protein sequence ID" value="TWD14576.1"/>
    <property type="molecule type" value="Genomic_DNA"/>
</dbReference>
<evidence type="ECO:0000313" key="4">
    <source>
        <dbReference type="Proteomes" id="UP000315628"/>
    </source>
</evidence>
<keyword evidence="2" id="KW-0472">Membrane</keyword>
<feature type="region of interest" description="Disordered" evidence="1">
    <location>
        <begin position="1"/>
        <end position="23"/>
    </location>
</feature>
<dbReference type="Proteomes" id="UP000315628">
    <property type="component" value="Unassembled WGS sequence"/>
</dbReference>
<protein>
    <submittedName>
        <fullName evidence="3">Uncharacterized protein</fullName>
    </submittedName>
</protein>
<evidence type="ECO:0000256" key="2">
    <source>
        <dbReference type="SAM" id="Phobius"/>
    </source>
</evidence>
<evidence type="ECO:0000313" key="3">
    <source>
        <dbReference type="EMBL" id="TWD14576.1"/>
    </source>
</evidence>
<sequence>MGGVSHDLDSTDWEVRPRPEAGRRESALPVFVLAGAIAALTLARPWITGLFEEHTALAS</sequence>
<proteinExistence type="predicted"/>
<keyword evidence="2" id="KW-1133">Transmembrane helix</keyword>
<name>A0A560WAC3_9MICO</name>
<gene>
    <name evidence="3" type="ORF">FB557_1989</name>
</gene>
<keyword evidence="2" id="KW-0812">Transmembrane</keyword>
<comment type="caution">
    <text evidence="3">The sequence shown here is derived from an EMBL/GenBank/DDBJ whole genome shotgun (WGS) entry which is preliminary data.</text>
</comment>